<sequence length="244" mass="26074">MRPTPARAPIRRCIAMKLHVLAASTFALSLLASCSSTPSQPTASRWVFEAPDTRTIGIVMTPLPPVQAHFPGADCASCLATALTEHQALANQVQTLDASELEQVKTEIARALEAKGLRVRVIAAPLDLAQLPAFSGPGTDHARHDFRGLKTRYGVDKLLVIELSSLGASRPYAGPVPAGLPRLALTGSEFLVNLGDNTLEAQQAVEVQLTAARDWEDPPRFPGLASTYGEVLRQGKAALLRPFL</sequence>
<proteinExistence type="predicted"/>
<reference evidence="2 3" key="1">
    <citation type="journal article" date="2019" name="Int. J. Syst. Evol. Microbiol.">
        <title>The Global Catalogue of Microorganisms (GCM) 10K type strain sequencing project: providing services to taxonomists for standard genome sequencing and annotation.</title>
        <authorList>
            <consortium name="The Broad Institute Genomics Platform"/>
            <consortium name="The Broad Institute Genome Sequencing Center for Infectious Disease"/>
            <person name="Wu L."/>
            <person name="Ma J."/>
        </authorList>
    </citation>
    <scope>NUCLEOTIDE SEQUENCE [LARGE SCALE GENOMIC DNA]</scope>
    <source>
        <strain evidence="2 3">JCM 15503</strain>
    </source>
</reference>
<dbReference type="PROSITE" id="PS51257">
    <property type="entry name" value="PROKAR_LIPOPROTEIN"/>
    <property type="match status" value="1"/>
</dbReference>
<keyword evidence="1" id="KW-0732">Signal</keyword>
<feature type="signal peptide" evidence="1">
    <location>
        <begin position="1"/>
        <end position="32"/>
    </location>
</feature>
<feature type="chain" id="PRO_5045075330" evidence="1">
    <location>
        <begin position="33"/>
        <end position="244"/>
    </location>
</feature>
<gene>
    <name evidence="2" type="ORF">GCM10009107_25650</name>
</gene>
<protein>
    <submittedName>
        <fullName evidence="2">Uncharacterized protein</fullName>
    </submittedName>
</protein>
<dbReference type="EMBL" id="BAAAEW010000014">
    <property type="protein sequence ID" value="GAA0752127.1"/>
    <property type="molecule type" value="Genomic_DNA"/>
</dbReference>
<accession>A0ABN1K1Z3</accession>
<comment type="caution">
    <text evidence="2">The sequence shown here is derived from an EMBL/GenBank/DDBJ whole genome shotgun (WGS) entry which is preliminary data.</text>
</comment>
<keyword evidence="3" id="KW-1185">Reference proteome</keyword>
<dbReference type="Proteomes" id="UP001500279">
    <property type="component" value="Unassembled WGS sequence"/>
</dbReference>
<name>A0ABN1K1Z3_9BURK</name>
<evidence type="ECO:0000313" key="2">
    <source>
        <dbReference type="EMBL" id="GAA0752127.1"/>
    </source>
</evidence>
<evidence type="ECO:0000256" key="1">
    <source>
        <dbReference type="SAM" id="SignalP"/>
    </source>
</evidence>
<evidence type="ECO:0000313" key="3">
    <source>
        <dbReference type="Proteomes" id="UP001500279"/>
    </source>
</evidence>
<organism evidence="2 3">
    <name type="scientific">Ideonella azotifigens</name>
    <dbReference type="NCBI Taxonomy" id="513160"/>
    <lineage>
        <taxon>Bacteria</taxon>
        <taxon>Pseudomonadati</taxon>
        <taxon>Pseudomonadota</taxon>
        <taxon>Betaproteobacteria</taxon>
        <taxon>Burkholderiales</taxon>
        <taxon>Sphaerotilaceae</taxon>
        <taxon>Ideonella</taxon>
    </lineage>
</organism>